<evidence type="ECO:0000313" key="3">
    <source>
        <dbReference type="EMBL" id="KAL3646871.1"/>
    </source>
</evidence>
<accession>A0ABD3E1C8</accession>
<dbReference type="AlphaFoldDB" id="A0ABD3E1C8"/>
<dbReference type="GO" id="GO:0016020">
    <property type="term" value="C:membrane"/>
    <property type="evidence" value="ECO:0007669"/>
    <property type="project" value="UniProtKB-SubCell"/>
</dbReference>
<proteinExistence type="predicted"/>
<organism evidence="3 4">
    <name type="scientific">Castilleja foliolosa</name>
    <dbReference type="NCBI Taxonomy" id="1961234"/>
    <lineage>
        <taxon>Eukaryota</taxon>
        <taxon>Viridiplantae</taxon>
        <taxon>Streptophyta</taxon>
        <taxon>Embryophyta</taxon>
        <taxon>Tracheophyta</taxon>
        <taxon>Spermatophyta</taxon>
        <taxon>Magnoliopsida</taxon>
        <taxon>eudicotyledons</taxon>
        <taxon>Gunneridae</taxon>
        <taxon>Pentapetalae</taxon>
        <taxon>asterids</taxon>
        <taxon>lamiids</taxon>
        <taxon>Lamiales</taxon>
        <taxon>Orobanchaceae</taxon>
        <taxon>Pedicularideae</taxon>
        <taxon>Castillejinae</taxon>
        <taxon>Castilleja</taxon>
    </lineage>
</organism>
<dbReference type="InterPro" id="IPR038770">
    <property type="entry name" value="Na+/solute_symporter_sf"/>
</dbReference>
<feature type="domain" description="MGRN1/RNF157-like N-terminal" evidence="2">
    <location>
        <begin position="119"/>
        <end position="150"/>
    </location>
</feature>
<keyword evidence="4" id="KW-1185">Reference proteome</keyword>
<evidence type="ECO:0000313" key="4">
    <source>
        <dbReference type="Proteomes" id="UP001632038"/>
    </source>
</evidence>
<protein>
    <recommendedName>
        <fullName evidence="2">MGRN1/RNF157-like N-terminal domain-containing protein</fullName>
    </recommendedName>
</protein>
<evidence type="ECO:0000256" key="1">
    <source>
        <dbReference type="ARBA" id="ARBA00004141"/>
    </source>
</evidence>
<gene>
    <name evidence="3" type="ORF">CASFOL_009415</name>
</gene>
<dbReference type="PANTHER" id="PTHR10361">
    <property type="entry name" value="SODIUM-BILE ACID COTRANSPORTER"/>
    <property type="match status" value="1"/>
</dbReference>
<reference evidence="4" key="1">
    <citation type="journal article" date="2024" name="IScience">
        <title>Strigolactones Initiate the Formation of Haustorium-like Structures in Castilleja.</title>
        <authorList>
            <person name="Buerger M."/>
            <person name="Peterson D."/>
            <person name="Chory J."/>
        </authorList>
    </citation>
    <scope>NUCLEOTIDE SEQUENCE [LARGE SCALE GENOMIC DNA]</scope>
</reference>
<comment type="caution">
    <text evidence="3">The sequence shown here is derived from an EMBL/GenBank/DDBJ whole genome shotgun (WGS) entry which is preliminary data.</text>
</comment>
<comment type="subcellular location">
    <subcellularLocation>
        <location evidence="1">Membrane</location>
        <topology evidence="1">Multi-pass membrane protein</topology>
    </subcellularLocation>
</comment>
<sequence>MPMPLPAPYDHHHNPAAAAHANWNDGLHKRERNFSLLSFGVDPKINFETEAKSDDASQVLSALLPFVVALTSVAALSKPSTFTWVSKELYAPALGGIMLSIGIGLSIDDFSLAFKSDFLKKETLKIVPDEGNPGKYLVTFTFDATVAGRRRNRMFSRIAVNTLFLLSDVNDMKNRLERDVLEFSNSRK</sequence>
<dbReference type="Proteomes" id="UP001632038">
    <property type="component" value="Unassembled WGS sequence"/>
</dbReference>
<name>A0ABD3E1C8_9LAMI</name>
<dbReference type="Gene3D" id="1.20.1530.20">
    <property type="match status" value="1"/>
</dbReference>
<dbReference type="PANTHER" id="PTHR10361:SF33">
    <property type="entry name" value="SODIUM_METABOLITE COTRANSPORTER BASS3, CHLOROPLASTIC-RELATED"/>
    <property type="match status" value="1"/>
</dbReference>
<dbReference type="InterPro" id="IPR004710">
    <property type="entry name" value="Bilac:Na_transpt"/>
</dbReference>
<evidence type="ECO:0000259" key="2">
    <source>
        <dbReference type="Pfam" id="PF26192"/>
    </source>
</evidence>
<dbReference type="InterPro" id="IPR058981">
    <property type="entry name" value="MGRN1/RNF157-like_N"/>
</dbReference>
<dbReference type="Pfam" id="PF26192">
    <property type="entry name" value="RNF157-like_N"/>
    <property type="match status" value="1"/>
</dbReference>
<dbReference type="EMBL" id="JAVIJP010000011">
    <property type="protein sequence ID" value="KAL3646871.1"/>
    <property type="molecule type" value="Genomic_DNA"/>
</dbReference>